<dbReference type="AlphaFoldDB" id="A0AAN5PJV9"/>
<protein>
    <submittedName>
        <fullName evidence="1">Uncharacterized protein</fullName>
    </submittedName>
</protein>
<reference evidence="1" key="2">
    <citation type="submission" date="2019-10" db="EMBL/GenBank/DDBJ databases">
        <authorList>
            <consortium name="NCBI Pathogen Detection Project"/>
        </authorList>
    </citation>
    <scope>NUCLEOTIDE SEQUENCE</scope>
    <source>
        <strain evidence="1">AZ00058701</strain>
    </source>
</reference>
<sequence length="124" mass="14290">MPGTENHEFHTLTKSIVKNLLEFTGWNIAPGQKYIHSDPHQCYIQHEGDQTLTIATLSSKVAKYKEEIRTGRTTSRSRDPVIDKCPEEYKLYRDFLDENCFVRVRDSAKERLAAKFGVDSRGEV</sequence>
<reference evidence="1" key="1">
    <citation type="journal article" date="2018" name="Genome Biol.">
        <title>SKESA: strategic k-mer extension for scrupulous assemblies.</title>
        <authorList>
            <person name="Souvorov A."/>
            <person name="Agarwala R."/>
            <person name="Lipman D.J."/>
        </authorList>
    </citation>
    <scope>NUCLEOTIDE SEQUENCE</scope>
    <source>
        <strain evidence="1">AZ00058701</strain>
    </source>
</reference>
<organism evidence="1 2">
    <name type="scientific">Legionella pneumophila</name>
    <dbReference type="NCBI Taxonomy" id="446"/>
    <lineage>
        <taxon>Bacteria</taxon>
        <taxon>Pseudomonadati</taxon>
        <taxon>Pseudomonadota</taxon>
        <taxon>Gammaproteobacteria</taxon>
        <taxon>Legionellales</taxon>
        <taxon>Legionellaceae</taxon>
        <taxon>Legionella</taxon>
    </lineage>
</organism>
<comment type="caution">
    <text evidence="1">The sequence shown here is derived from an EMBL/GenBank/DDBJ whole genome shotgun (WGS) entry which is preliminary data.</text>
</comment>
<accession>A0AAN5PJV9</accession>
<dbReference type="EMBL" id="DACWHX010000184">
    <property type="protein sequence ID" value="HAU1881929.1"/>
    <property type="molecule type" value="Genomic_DNA"/>
</dbReference>
<gene>
    <name evidence="1" type="ORF">JBJ86_16960</name>
</gene>
<evidence type="ECO:0000313" key="1">
    <source>
        <dbReference type="EMBL" id="HAU1881929.1"/>
    </source>
</evidence>
<proteinExistence type="predicted"/>
<feature type="non-terminal residue" evidence="1">
    <location>
        <position position="124"/>
    </location>
</feature>
<evidence type="ECO:0000313" key="2">
    <source>
        <dbReference type="Proteomes" id="UP000866496"/>
    </source>
</evidence>
<dbReference type="Proteomes" id="UP000866496">
    <property type="component" value="Unassembled WGS sequence"/>
</dbReference>
<name>A0AAN5PJV9_LEGPN</name>